<dbReference type="RefSeq" id="WP_209774486.1">
    <property type="nucleotide sequence ID" value="NZ_JAGGLO010000007.1"/>
</dbReference>
<dbReference type="InterPro" id="IPR043797">
    <property type="entry name" value="MupG_N"/>
</dbReference>
<proteinExistence type="predicted"/>
<dbReference type="Pfam" id="PF05913">
    <property type="entry name" value="MupG_C"/>
    <property type="match status" value="1"/>
</dbReference>
<dbReference type="SUPFAM" id="SSF51445">
    <property type="entry name" value="(Trans)glycosidases"/>
    <property type="match status" value="1"/>
</dbReference>
<organism evidence="3 4">
    <name type="scientific">Anaerococcus degeneri</name>
    <dbReference type="NCBI Taxonomy" id="361500"/>
    <lineage>
        <taxon>Bacteria</taxon>
        <taxon>Bacillati</taxon>
        <taxon>Bacillota</taxon>
        <taxon>Tissierellia</taxon>
        <taxon>Tissierellales</taxon>
        <taxon>Peptoniphilaceae</taxon>
        <taxon>Anaerococcus</taxon>
    </lineage>
</organism>
<feature type="domain" description="6-phospho-N-acetylmuramidase C-terminal" evidence="1">
    <location>
        <begin position="248"/>
        <end position="362"/>
    </location>
</feature>
<comment type="caution">
    <text evidence="3">The sequence shown here is derived from an EMBL/GenBank/DDBJ whole genome shotgun (WGS) entry which is preliminary data.</text>
</comment>
<name>A0ABS7YXN1_9FIRM</name>
<evidence type="ECO:0000259" key="1">
    <source>
        <dbReference type="Pfam" id="PF05913"/>
    </source>
</evidence>
<dbReference type="InterPro" id="IPR043894">
    <property type="entry name" value="MupG_C"/>
</dbReference>
<dbReference type="Pfam" id="PF19200">
    <property type="entry name" value="MupG_N"/>
    <property type="match status" value="1"/>
</dbReference>
<evidence type="ECO:0000313" key="4">
    <source>
        <dbReference type="Proteomes" id="UP001198374"/>
    </source>
</evidence>
<dbReference type="Proteomes" id="UP001198374">
    <property type="component" value="Unassembled WGS sequence"/>
</dbReference>
<dbReference type="InterPro" id="IPR029000">
    <property type="entry name" value="Cyclophilin-like_dom_sf"/>
</dbReference>
<feature type="domain" description="6-phospho-N-acetylmuramidase N-terminal" evidence="2">
    <location>
        <begin position="5"/>
        <end position="240"/>
    </location>
</feature>
<dbReference type="PANTHER" id="PTHR38435:SF1">
    <property type="entry name" value="DUF871 DOMAIN-CONTAINING PROTEIN"/>
    <property type="match status" value="1"/>
</dbReference>
<keyword evidence="4" id="KW-1185">Reference proteome</keyword>
<dbReference type="InterPro" id="IPR013785">
    <property type="entry name" value="Aldolase_TIM"/>
</dbReference>
<evidence type="ECO:0000259" key="2">
    <source>
        <dbReference type="Pfam" id="PF19200"/>
    </source>
</evidence>
<protein>
    <submittedName>
        <fullName evidence="3">MupG family TIM beta-alpha barrel fold protein</fullName>
    </submittedName>
</protein>
<dbReference type="Gene3D" id="2.40.100.10">
    <property type="entry name" value="Cyclophilin-like"/>
    <property type="match status" value="1"/>
</dbReference>
<reference evidence="4" key="1">
    <citation type="submission" date="2023-07" db="EMBL/GenBank/DDBJ databases">
        <title>FDA dAtabase for Regulatory Grade micrObial Sequences (FDA-ARGOS): Supporting development and validation of Infectious Disease Dx tests.</title>
        <authorList>
            <person name="Sproer C."/>
            <person name="Gronow S."/>
            <person name="Severitt S."/>
            <person name="Schroder I."/>
            <person name="Tallon L."/>
            <person name="Sadzewicz L."/>
            <person name="Zhao X."/>
            <person name="Boylan J."/>
            <person name="Ott S."/>
            <person name="Bowen H."/>
            <person name="Vavikolanu K."/>
            <person name="Hazen T."/>
            <person name="Aluvathingal J."/>
            <person name="Nadendla S."/>
            <person name="Lowell S."/>
            <person name="Myers T."/>
            <person name="Yan Y."/>
        </authorList>
    </citation>
    <scope>NUCLEOTIDE SEQUENCE [LARGE SCALE GENOMIC DNA]</scope>
    <source>
        <strain evidence="4">FDAARGOS_1538</strain>
    </source>
</reference>
<gene>
    <name evidence="3" type="ORF">LDJ82_05710</name>
</gene>
<dbReference type="InterPro" id="IPR008589">
    <property type="entry name" value="MupG"/>
</dbReference>
<dbReference type="PANTHER" id="PTHR38435">
    <property type="match status" value="1"/>
</dbReference>
<dbReference type="EMBL" id="JAIWIY010000001">
    <property type="protein sequence ID" value="MCA2096408.1"/>
    <property type="molecule type" value="Genomic_DNA"/>
</dbReference>
<accession>A0ABS7YXN1</accession>
<dbReference type="Gene3D" id="3.20.20.70">
    <property type="entry name" value="Aldolase class I"/>
    <property type="match status" value="1"/>
</dbReference>
<dbReference type="InterPro" id="IPR017853">
    <property type="entry name" value="GH"/>
</dbReference>
<dbReference type="SUPFAM" id="SSF50891">
    <property type="entry name" value="Cyclophilin-like"/>
    <property type="match status" value="1"/>
</dbReference>
<sequence length="368" mass="42917">MDRKLGISIYPDKSNIDDMKEYIDKASKYGFKRIFSNLLLPNKSKDEIVETFTDIFTYSKDRGFEIIVDTNENIFKMFDVKLNDLSFFKKIGADGIRIDGGFNNMQKSRLTYNKENLKIEINMSAVEHSIDNLFDYSPNRFNLMGCHNFYPQRHSGISLDFFNRNTVKFNQRKIRTAAFICSKNDDAFGPWPITEGLPTLEMHRDLPIDVQLKHFIAMDSIDDIIISNCYPTEDELKKISSISLTEPTLDIELENNIPEIMKKIVLNSELFYRGDISDYIIRSSNTVLEYENEDIPKFNPKEYIEKGSIIINSNEYKQYKAEFQIAKKTFKNTGKSNVVGKIADDEIFILDYLKPWQKFNLKLKESEK</sequence>
<evidence type="ECO:0000313" key="3">
    <source>
        <dbReference type="EMBL" id="MCA2096408.1"/>
    </source>
</evidence>